<evidence type="ECO:0000313" key="3">
    <source>
        <dbReference type="EMBL" id="RCK67516.1"/>
    </source>
</evidence>
<reference evidence="3 4" key="1">
    <citation type="submission" date="2018-06" db="EMBL/GenBank/DDBJ databases">
        <title>Whole genome sequencing of Candida tropicalis (genome annotated by CSBL at Korea University).</title>
        <authorList>
            <person name="Ahn J."/>
        </authorList>
    </citation>
    <scope>NUCLEOTIDE SEQUENCE [LARGE SCALE GENOMIC DNA]</scope>
    <source>
        <strain evidence="3 4">ATCC 20962</strain>
    </source>
</reference>
<comment type="caution">
    <text evidence="3">The sequence shown here is derived from an EMBL/GenBank/DDBJ whole genome shotgun (WGS) entry which is preliminary data.</text>
</comment>
<proteinExistence type="predicted"/>
<dbReference type="AlphaFoldDB" id="A0A367YNR3"/>
<keyword evidence="1" id="KW-1133">Transmembrane helix</keyword>
<protein>
    <submittedName>
        <fullName evidence="3">Uncharacterized protein</fullName>
    </submittedName>
</protein>
<keyword evidence="1" id="KW-0472">Membrane</keyword>
<gene>
    <name evidence="3" type="ORF">Cantr_02304</name>
</gene>
<keyword evidence="2" id="KW-0732">Signal</keyword>
<name>A0A367YNR3_9ASCO</name>
<feature type="transmembrane region" description="Helical" evidence="1">
    <location>
        <begin position="70"/>
        <end position="88"/>
    </location>
</feature>
<evidence type="ECO:0000256" key="2">
    <source>
        <dbReference type="SAM" id="SignalP"/>
    </source>
</evidence>
<evidence type="ECO:0000256" key="1">
    <source>
        <dbReference type="SAM" id="Phobius"/>
    </source>
</evidence>
<feature type="chain" id="PRO_5016578833" evidence="2">
    <location>
        <begin position="25"/>
        <end position="182"/>
    </location>
</feature>
<dbReference type="OrthoDB" id="10456203at2759"/>
<dbReference type="EMBL" id="QLNQ01000001">
    <property type="protein sequence ID" value="RCK67516.1"/>
    <property type="molecule type" value="Genomic_DNA"/>
</dbReference>
<feature type="signal peptide" evidence="2">
    <location>
        <begin position="1"/>
        <end position="24"/>
    </location>
</feature>
<evidence type="ECO:0000313" key="4">
    <source>
        <dbReference type="Proteomes" id="UP000253472"/>
    </source>
</evidence>
<accession>A0A367YNR3</accession>
<keyword evidence="4" id="KW-1185">Reference proteome</keyword>
<keyword evidence="1" id="KW-0812">Transmembrane</keyword>
<organism evidence="3 4">
    <name type="scientific">Candida viswanathii</name>
    <dbReference type="NCBI Taxonomy" id="5486"/>
    <lineage>
        <taxon>Eukaryota</taxon>
        <taxon>Fungi</taxon>
        <taxon>Dikarya</taxon>
        <taxon>Ascomycota</taxon>
        <taxon>Saccharomycotina</taxon>
        <taxon>Pichiomycetes</taxon>
        <taxon>Debaryomycetaceae</taxon>
        <taxon>Candida/Lodderomyces clade</taxon>
        <taxon>Candida</taxon>
    </lineage>
</organism>
<dbReference type="Proteomes" id="UP000253472">
    <property type="component" value="Unassembled WGS sequence"/>
</dbReference>
<sequence length="182" mass="19689">MTFTYYIKLFQASILLFFQEFVLRLCAVLDEVPLLQEDTHKAAKVPLVPPHNNTQEFDLVLENGKASSAGLLYIWVLVGVSALAISILKKGSGVVRGAIPSTPPPTSSTPRRGSLSYLDSPSTSSIYYDLPSNLGPYSRGSSPVKSKHFMETYRGKGPVSFLLDTATGTKIDAEVGDKDSSS</sequence>